<reference evidence="1" key="3">
    <citation type="journal article" name="Syst. Appl. Microbiol.">
        <title>Streptomyces alkaliterrae sp. nov., isolated from an alkaline soil, and emended descriptions of Streptomyces alkaliphilus, Streptomyces calidiresistens and Streptomyces durbertensis.</title>
        <authorList>
            <person name="Swiecimska M."/>
            <person name="Golinska P."/>
            <person name="Nouioui I."/>
            <person name="Wypij M."/>
            <person name="Rai M."/>
            <person name="Sangal V."/>
            <person name="Goodfellow M."/>
        </authorList>
    </citation>
    <scope>NUCLEOTIDE SEQUENCE</scope>
    <source>
        <strain evidence="1">OF3</strain>
        <strain evidence="2">OF8</strain>
    </source>
</reference>
<protein>
    <submittedName>
        <fullName evidence="3">Uncharacterized protein</fullName>
    </submittedName>
</protein>
<dbReference type="AlphaFoldDB" id="A0A5P0YXC8"/>
<reference evidence="5 6" key="2">
    <citation type="submission" date="2020-05" db="EMBL/GenBank/DDBJ databases">
        <title>Classification of alakaliphilic streptomycetes isolated from an alkaline soil next to Lonar Crater, India and a proposal for the recognition of Streptomyces alkaliterrae sp. nov.</title>
        <authorList>
            <person name="Golinska P."/>
        </authorList>
    </citation>
    <scope>NUCLEOTIDE SEQUENCE [LARGE SCALE GENOMIC DNA]</scope>
    <source>
        <strain evidence="6">OF3</strain>
        <strain evidence="5">OF8</strain>
    </source>
</reference>
<evidence type="ECO:0000313" key="1">
    <source>
        <dbReference type="EMBL" id="MBB1256526.1"/>
    </source>
</evidence>
<reference evidence="3 4" key="1">
    <citation type="submission" date="2019-10" db="EMBL/GenBank/DDBJ databases">
        <title>Streptomyces sp. nov., a novel actinobacterium isolated from alkaline environment.</title>
        <authorList>
            <person name="Golinska P."/>
        </authorList>
    </citation>
    <scope>NUCLEOTIDE SEQUENCE [LARGE SCALE GENOMIC DNA]</scope>
    <source>
        <strain evidence="3 4">OF1</strain>
    </source>
</reference>
<organism evidence="3 4">
    <name type="scientific">Streptomyces alkaliterrae</name>
    <dbReference type="NCBI Taxonomy" id="2213162"/>
    <lineage>
        <taxon>Bacteria</taxon>
        <taxon>Bacillati</taxon>
        <taxon>Actinomycetota</taxon>
        <taxon>Actinomycetes</taxon>
        <taxon>Kitasatosporales</taxon>
        <taxon>Streptomycetaceae</taxon>
        <taxon>Streptomyces</taxon>
    </lineage>
</organism>
<dbReference type="EMBL" id="VJYK02000389">
    <property type="protein sequence ID" value="MQS04941.1"/>
    <property type="molecule type" value="Genomic_DNA"/>
</dbReference>
<evidence type="ECO:0000313" key="6">
    <source>
        <dbReference type="Proteomes" id="UP000525686"/>
    </source>
</evidence>
<gene>
    <name evidence="3" type="ORF">FNX44_024415</name>
    <name evidence="1" type="ORF">H3146_24695</name>
    <name evidence="2" type="ORF">H3147_05815</name>
</gene>
<dbReference type="EMBL" id="JABJWZ010000381">
    <property type="protein sequence ID" value="MBB1256526.1"/>
    <property type="molecule type" value="Genomic_DNA"/>
</dbReference>
<dbReference type="RefSeq" id="WP_143651098.1">
    <property type="nucleotide sequence ID" value="NZ_JABJWZ010000381.1"/>
</dbReference>
<dbReference type="Proteomes" id="UP000525686">
    <property type="component" value="Unassembled WGS sequence"/>
</dbReference>
<sequence length="165" mass="18246">MNHSTEVPWLVRYGDDAPDGLAGYTGDVVQAPRATAMDSLQDMRRGGLRVGAVLVCLVHELVQIPITPGEGPWHWPPSRTLCHPRITRCSTADGSEMGYRPCLGRFWLLPHDTSELLTDGAVLYDVLCTVRSRRRLGSAARRAGRRRIGPEPRQASGGLYEDWLA</sequence>
<dbReference type="Proteomes" id="UP000517765">
    <property type="component" value="Unassembled WGS sequence"/>
</dbReference>
<evidence type="ECO:0000313" key="4">
    <source>
        <dbReference type="Proteomes" id="UP000320857"/>
    </source>
</evidence>
<evidence type="ECO:0000313" key="5">
    <source>
        <dbReference type="Proteomes" id="UP000517765"/>
    </source>
</evidence>
<accession>A0A5P0YXC8</accession>
<dbReference type="Proteomes" id="UP000320857">
    <property type="component" value="Unassembled WGS sequence"/>
</dbReference>
<evidence type="ECO:0000313" key="3">
    <source>
        <dbReference type="EMBL" id="MQS04941.1"/>
    </source>
</evidence>
<keyword evidence="4" id="KW-1185">Reference proteome</keyword>
<proteinExistence type="predicted"/>
<dbReference type="EMBL" id="JABJXA010000022">
    <property type="protein sequence ID" value="MBB1258346.1"/>
    <property type="molecule type" value="Genomic_DNA"/>
</dbReference>
<comment type="caution">
    <text evidence="3">The sequence shown here is derived from an EMBL/GenBank/DDBJ whole genome shotgun (WGS) entry which is preliminary data.</text>
</comment>
<evidence type="ECO:0000313" key="2">
    <source>
        <dbReference type="EMBL" id="MBB1258346.1"/>
    </source>
</evidence>
<name>A0A5P0YXC8_9ACTN</name>